<accession>A0A0K1P9X3</accession>
<dbReference type="InterPro" id="IPR003749">
    <property type="entry name" value="ThiS/MoaD-like"/>
</dbReference>
<dbReference type="SUPFAM" id="SSF54285">
    <property type="entry name" value="MoaD/ThiS"/>
    <property type="match status" value="1"/>
</dbReference>
<dbReference type="NCBIfam" id="TIGR01683">
    <property type="entry name" value="thiS"/>
    <property type="match status" value="1"/>
</dbReference>
<dbReference type="PANTHER" id="PTHR34472:SF1">
    <property type="entry name" value="SULFUR CARRIER PROTEIN THIS"/>
    <property type="match status" value="1"/>
</dbReference>
<sequence length="67" mass="7048">MVVLQVNGEEHEIPEGSTVAQLLDLLGVVRERVAVEVNLHVVRRADHGAHVLGAGDQVEVVAFVGGG</sequence>
<dbReference type="Gene3D" id="3.10.20.30">
    <property type="match status" value="1"/>
</dbReference>
<dbReference type="InterPro" id="IPR012675">
    <property type="entry name" value="Beta-grasp_dom_sf"/>
</dbReference>
<keyword evidence="2" id="KW-1185">Reference proteome</keyword>
<evidence type="ECO:0000313" key="1">
    <source>
        <dbReference type="EMBL" id="AKU89919.1"/>
    </source>
</evidence>
<dbReference type="Pfam" id="PF02597">
    <property type="entry name" value="ThiS"/>
    <property type="match status" value="1"/>
</dbReference>
<proteinExistence type="predicted"/>
<dbReference type="InterPro" id="IPR016155">
    <property type="entry name" value="Mopterin_synth/thiamin_S_b"/>
</dbReference>
<dbReference type="KEGG" id="vin:AKJ08_0306"/>
<dbReference type="PANTHER" id="PTHR34472">
    <property type="entry name" value="SULFUR CARRIER PROTEIN THIS"/>
    <property type="match status" value="1"/>
</dbReference>
<organism evidence="1 2">
    <name type="scientific">Vulgatibacter incomptus</name>
    <dbReference type="NCBI Taxonomy" id="1391653"/>
    <lineage>
        <taxon>Bacteria</taxon>
        <taxon>Pseudomonadati</taxon>
        <taxon>Myxococcota</taxon>
        <taxon>Myxococcia</taxon>
        <taxon>Myxococcales</taxon>
        <taxon>Cystobacterineae</taxon>
        <taxon>Vulgatibacteraceae</taxon>
        <taxon>Vulgatibacter</taxon>
    </lineage>
</organism>
<dbReference type="EMBL" id="CP012332">
    <property type="protein sequence ID" value="AKU89919.1"/>
    <property type="molecule type" value="Genomic_DNA"/>
</dbReference>
<dbReference type="InterPro" id="IPR010035">
    <property type="entry name" value="Thi_S"/>
</dbReference>
<dbReference type="CDD" id="cd00565">
    <property type="entry name" value="Ubl_ThiS"/>
    <property type="match status" value="1"/>
</dbReference>
<protein>
    <submittedName>
        <fullName evidence="1">Sulfur carrier protein ThiS</fullName>
    </submittedName>
</protein>
<dbReference type="Proteomes" id="UP000055590">
    <property type="component" value="Chromosome"/>
</dbReference>
<name>A0A0K1P9X3_9BACT</name>
<dbReference type="AlphaFoldDB" id="A0A0K1P9X3"/>
<evidence type="ECO:0000313" key="2">
    <source>
        <dbReference type="Proteomes" id="UP000055590"/>
    </source>
</evidence>
<gene>
    <name evidence="1" type="ORF">AKJ08_0306</name>
</gene>
<reference evidence="1 2" key="1">
    <citation type="submission" date="2015-08" db="EMBL/GenBank/DDBJ databases">
        <authorList>
            <person name="Babu N.S."/>
            <person name="Beckwith C.J."/>
            <person name="Beseler K.G."/>
            <person name="Brison A."/>
            <person name="Carone J.V."/>
            <person name="Caskin T.P."/>
            <person name="Diamond M."/>
            <person name="Durham M.E."/>
            <person name="Foxe J.M."/>
            <person name="Go M."/>
            <person name="Henderson B.A."/>
            <person name="Jones I.B."/>
            <person name="McGettigan J.A."/>
            <person name="Micheletti S.J."/>
            <person name="Nasrallah M.E."/>
            <person name="Ortiz D."/>
            <person name="Piller C.R."/>
            <person name="Privatt S.R."/>
            <person name="Schneider S.L."/>
            <person name="Sharp S."/>
            <person name="Smith T.C."/>
            <person name="Stanton J.D."/>
            <person name="Ullery H.E."/>
            <person name="Wilson R.J."/>
            <person name="Serrano M.G."/>
            <person name="Buck G."/>
            <person name="Lee V."/>
            <person name="Wang Y."/>
            <person name="Carvalho R."/>
            <person name="Voegtly L."/>
            <person name="Shi R."/>
            <person name="Duckworth R."/>
            <person name="Johnson A."/>
            <person name="Loviza R."/>
            <person name="Walstead R."/>
            <person name="Shah Z."/>
            <person name="Kiflezghi M."/>
            <person name="Wade K."/>
            <person name="Ball S.L."/>
            <person name="Bradley K.W."/>
            <person name="Asai D.J."/>
            <person name="Bowman C.A."/>
            <person name="Russell D.A."/>
            <person name="Pope W.H."/>
            <person name="Jacobs-Sera D."/>
            <person name="Hendrix R.W."/>
            <person name="Hatfull G.F."/>
        </authorList>
    </citation>
    <scope>NUCLEOTIDE SEQUENCE [LARGE SCALE GENOMIC DNA]</scope>
    <source>
        <strain evidence="1 2">DSM 27710</strain>
    </source>
</reference>
<dbReference type="STRING" id="1391653.AKJ08_0306"/>